<feature type="compositionally biased region" description="Low complexity" evidence="1">
    <location>
        <begin position="215"/>
        <end position="230"/>
    </location>
</feature>
<keyword evidence="3" id="KW-1185">Reference proteome</keyword>
<gene>
    <name evidence="2" type="ORF">NJD11_06570</name>
</gene>
<evidence type="ECO:0000313" key="3">
    <source>
        <dbReference type="Proteomes" id="UP001272940"/>
    </source>
</evidence>
<organism evidence="2 3">
    <name type="scientific">Brevundimonas vesicularis</name>
    <name type="common">Pseudomonas vesicularis</name>
    <dbReference type="NCBI Taxonomy" id="41276"/>
    <lineage>
        <taxon>Bacteria</taxon>
        <taxon>Pseudomonadati</taxon>
        <taxon>Pseudomonadota</taxon>
        <taxon>Alphaproteobacteria</taxon>
        <taxon>Caulobacterales</taxon>
        <taxon>Caulobacteraceae</taxon>
        <taxon>Brevundimonas</taxon>
    </lineage>
</organism>
<reference evidence="2 3" key="1">
    <citation type="journal article" date="2023" name="FEMS Microbes">
        <title>Whole genomes of deep-sea sponge-associated bacteria exhibit high novel natural product potential.</title>
        <authorList>
            <person name="Hesketh-Best P.J."/>
            <person name="January G.G."/>
            <person name="Koch M.J."/>
            <person name="Warburton P.J."/>
            <person name="Howell K.L."/>
            <person name="Upton M."/>
        </authorList>
    </citation>
    <scope>NUCLEOTIDE SEQUENCE [LARGE SCALE GENOMIC DNA]</scope>
    <source>
        <strain evidence="2 3">PC206-O</strain>
    </source>
</reference>
<dbReference type="EMBL" id="JAMYEC010000003">
    <property type="protein sequence ID" value="MDX2334601.1"/>
    <property type="molecule type" value="Genomic_DNA"/>
</dbReference>
<evidence type="ECO:0000313" key="2">
    <source>
        <dbReference type="EMBL" id="MDX2334601.1"/>
    </source>
</evidence>
<accession>A0ABU4KNM4</accession>
<protein>
    <recommendedName>
        <fullName evidence="4">Phage minor structural protein GP20</fullName>
    </recommendedName>
</protein>
<dbReference type="RefSeq" id="WP_319078595.1">
    <property type="nucleotide sequence ID" value="NZ_JAMYEC010000003.1"/>
</dbReference>
<proteinExistence type="predicted"/>
<name>A0ABU4KNM4_BREVE</name>
<evidence type="ECO:0000256" key="1">
    <source>
        <dbReference type="SAM" id="MobiDB-lite"/>
    </source>
</evidence>
<comment type="caution">
    <text evidence="2">The sequence shown here is derived from an EMBL/GenBank/DDBJ whole genome shotgun (WGS) entry which is preliminary data.</text>
</comment>
<evidence type="ECO:0008006" key="4">
    <source>
        <dbReference type="Google" id="ProtNLM"/>
    </source>
</evidence>
<feature type="region of interest" description="Disordered" evidence="1">
    <location>
        <begin position="186"/>
        <end position="230"/>
    </location>
</feature>
<feature type="compositionally biased region" description="Gly residues" evidence="1">
    <location>
        <begin position="192"/>
        <end position="202"/>
    </location>
</feature>
<sequence>MGLKVTVASLDDVQAEHQSLYVQRGDGFVLDVEGVDSHPEVVNLKTAYDRVKQDRDAIRTERDDAKAKMSGLPADFDAEVWNRAKAGNADPAELVQLRQTLEADRDQWKAKAEAGDKQVYELTVERNLDGLLATAGVTDPVFQEAARVMLKPQIKVEDGKPFVDTDMGPLPLADYIPRWTSDKGKVFVSQPKGGGAKGGEGGSKPLAEMGDAERLQLAQQGKLKAAQAAD</sequence>
<dbReference type="Proteomes" id="UP001272940">
    <property type="component" value="Unassembled WGS sequence"/>
</dbReference>